<feature type="compositionally biased region" description="Polar residues" evidence="1">
    <location>
        <begin position="37"/>
        <end position="50"/>
    </location>
</feature>
<name>A0A927MAK2_9ACTN</name>
<organism evidence="2 3">
    <name type="scientific">Plantactinospora soyae</name>
    <dbReference type="NCBI Taxonomy" id="1544732"/>
    <lineage>
        <taxon>Bacteria</taxon>
        <taxon>Bacillati</taxon>
        <taxon>Actinomycetota</taxon>
        <taxon>Actinomycetes</taxon>
        <taxon>Micromonosporales</taxon>
        <taxon>Micromonosporaceae</taxon>
        <taxon>Plantactinospora</taxon>
    </lineage>
</organism>
<keyword evidence="3" id="KW-1185">Reference proteome</keyword>
<evidence type="ECO:0000256" key="1">
    <source>
        <dbReference type="SAM" id="MobiDB-lite"/>
    </source>
</evidence>
<comment type="caution">
    <text evidence="2">The sequence shown here is derived from an EMBL/GenBank/DDBJ whole genome shotgun (WGS) entry which is preliminary data.</text>
</comment>
<proteinExistence type="predicted"/>
<protein>
    <submittedName>
        <fullName evidence="2">Uncharacterized protein</fullName>
    </submittedName>
</protein>
<feature type="region of interest" description="Disordered" evidence="1">
    <location>
        <begin position="1"/>
        <end position="56"/>
    </location>
</feature>
<sequence>MHGDYQAFPGLDVDKGDHHAVGLAPDGGRLPDAPLPNTESGCLSCSTNSRLPARQE</sequence>
<evidence type="ECO:0000313" key="3">
    <source>
        <dbReference type="Proteomes" id="UP000649753"/>
    </source>
</evidence>
<gene>
    <name evidence="2" type="ORF">H4W31_005663</name>
</gene>
<accession>A0A927MAK2</accession>
<evidence type="ECO:0000313" key="2">
    <source>
        <dbReference type="EMBL" id="MBE1490025.1"/>
    </source>
</evidence>
<reference evidence="2" key="1">
    <citation type="submission" date="2020-10" db="EMBL/GenBank/DDBJ databases">
        <title>Sequencing the genomes of 1000 actinobacteria strains.</title>
        <authorList>
            <person name="Klenk H.-P."/>
        </authorList>
    </citation>
    <scope>NUCLEOTIDE SEQUENCE</scope>
    <source>
        <strain evidence="2">DSM 46832</strain>
    </source>
</reference>
<dbReference type="AlphaFoldDB" id="A0A927MAK2"/>
<dbReference type="Proteomes" id="UP000649753">
    <property type="component" value="Unassembled WGS sequence"/>
</dbReference>
<dbReference type="EMBL" id="JADBEB010000001">
    <property type="protein sequence ID" value="MBE1490025.1"/>
    <property type="molecule type" value="Genomic_DNA"/>
</dbReference>